<organism evidence="6 7">
    <name type="scientific">Panagrellus redivivus</name>
    <name type="common">Microworm</name>
    <dbReference type="NCBI Taxonomy" id="6233"/>
    <lineage>
        <taxon>Eukaryota</taxon>
        <taxon>Metazoa</taxon>
        <taxon>Ecdysozoa</taxon>
        <taxon>Nematoda</taxon>
        <taxon>Chromadorea</taxon>
        <taxon>Rhabditida</taxon>
        <taxon>Tylenchina</taxon>
        <taxon>Panagrolaimomorpha</taxon>
        <taxon>Panagrolaimoidea</taxon>
        <taxon>Panagrolaimidae</taxon>
        <taxon>Panagrellus</taxon>
    </lineage>
</organism>
<keyword evidence="6" id="KW-1185">Reference proteome</keyword>
<dbReference type="GO" id="GO:0016405">
    <property type="term" value="F:CoA-ligase activity"/>
    <property type="evidence" value="ECO:0007669"/>
    <property type="project" value="TreeGrafter"/>
</dbReference>
<proteinExistence type="inferred from homology"/>
<dbReference type="InterPro" id="IPR045851">
    <property type="entry name" value="AMP-bd_C_sf"/>
</dbReference>
<dbReference type="Proteomes" id="UP000492821">
    <property type="component" value="Unassembled WGS sequence"/>
</dbReference>
<sequence length="571" mass="63011">MRISLRSNVFHSRLPCRKPVFTISVRTLVHKSPYEFYDATENGKYTCFAKYLLGKVWQHSVENPGKAAFINAHDPSKQRTFRDVYVNALSIATYLYNAGVRRGDTVSVLMPNSIDTAAIVLGTTIIGGVFSPISASFTPAELIIQLNDSKSKVLFVHDKLAPVAAAARPKTSLEKVIIVDGVATGDETNFSDVVKTLPSLDNRVDAARLDDLFCLPYSSGTTGLPKGVMLTQKNLFSLIDNVAIQFKNEEFPFLDPPYTPKVDNELLLLPFFHIFGQGMLLKSILQGGTAVVMSIFKAEEFFKIIQDFKLRFIAVAPPIALALTHHPAVDNYDISSLQAVFSGGAPLASDVGKALQKRHKNIKYVVQGYGMTESSLAISLPCLRPGKVTPSASVGQLVAGYEAKIVDIDTKEVLTTTNAVGELWVRSPLIMKGYHNRPEETAHCLDDEGWFKTGDMARFDDEGHLFIEDRLKELIKVSAYQVPPAELEHLMHEHPEILDVAVIGVPCDRRGEVPKAFVVRKSESLTEDAVKEFVAERVSHYKQLNGGVSFVDAIPKSPAGKILRRELKKLL</sequence>
<comment type="subcellular location">
    <subcellularLocation>
        <location evidence="1">Peroxisome</location>
    </subcellularLocation>
</comment>
<evidence type="ECO:0000259" key="4">
    <source>
        <dbReference type="Pfam" id="PF00501"/>
    </source>
</evidence>
<dbReference type="InterPro" id="IPR042099">
    <property type="entry name" value="ANL_N_sf"/>
</dbReference>
<dbReference type="PANTHER" id="PTHR24096:SF422">
    <property type="entry name" value="BCDNA.GH02901"/>
    <property type="match status" value="1"/>
</dbReference>
<name>A0A7E4W181_PANRE</name>
<dbReference type="InterPro" id="IPR000873">
    <property type="entry name" value="AMP-dep_synth/lig_dom"/>
</dbReference>
<evidence type="ECO:0000256" key="2">
    <source>
        <dbReference type="ARBA" id="ARBA00006432"/>
    </source>
</evidence>
<dbReference type="GO" id="GO:0005777">
    <property type="term" value="C:peroxisome"/>
    <property type="evidence" value="ECO:0007669"/>
    <property type="project" value="UniProtKB-SubCell"/>
</dbReference>
<dbReference type="PROSITE" id="PS00455">
    <property type="entry name" value="AMP_BINDING"/>
    <property type="match status" value="1"/>
</dbReference>
<dbReference type="InterPro" id="IPR025110">
    <property type="entry name" value="AMP-bd_C"/>
</dbReference>
<comment type="similarity">
    <text evidence="2">Belongs to the ATP-dependent AMP-binding enzyme family.</text>
</comment>
<dbReference type="Pfam" id="PF13193">
    <property type="entry name" value="AMP-binding_C"/>
    <property type="match status" value="1"/>
</dbReference>
<evidence type="ECO:0000313" key="6">
    <source>
        <dbReference type="Proteomes" id="UP000492821"/>
    </source>
</evidence>
<keyword evidence="3" id="KW-0576">Peroxisome</keyword>
<evidence type="ECO:0000259" key="5">
    <source>
        <dbReference type="Pfam" id="PF13193"/>
    </source>
</evidence>
<feature type="domain" description="AMP-binding enzyme C-terminal" evidence="5">
    <location>
        <begin position="486"/>
        <end position="561"/>
    </location>
</feature>
<protein>
    <submittedName>
        <fullName evidence="7">4-coumarate--CoA ligase 3</fullName>
    </submittedName>
</protein>
<dbReference type="FunFam" id="3.30.300.30:FF:000007">
    <property type="entry name" value="4-coumarate--CoA ligase 2"/>
    <property type="match status" value="1"/>
</dbReference>
<dbReference type="PANTHER" id="PTHR24096">
    <property type="entry name" value="LONG-CHAIN-FATTY-ACID--COA LIGASE"/>
    <property type="match status" value="1"/>
</dbReference>
<evidence type="ECO:0000256" key="1">
    <source>
        <dbReference type="ARBA" id="ARBA00004275"/>
    </source>
</evidence>
<dbReference type="Gene3D" id="3.30.300.30">
    <property type="match status" value="1"/>
</dbReference>
<feature type="domain" description="AMP-dependent synthetase/ligase" evidence="4">
    <location>
        <begin position="59"/>
        <end position="435"/>
    </location>
</feature>
<accession>A0A7E4W181</accession>
<dbReference type="Pfam" id="PF00501">
    <property type="entry name" value="AMP-binding"/>
    <property type="match status" value="1"/>
</dbReference>
<dbReference type="Gene3D" id="3.40.50.12780">
    <property type="entry name" value="N-terminal domain of ligase-like"/>
    <property type="match status" value="1"/>
</dbReference>
<dbReference type="SUPFAM" id="SSF56801">
    <property type="entry name" value="Acetyl-CoA synthetase-like"/>
    <property type="match status" value="1"/>
</dbReference>
<evidence type="ECO:0000313" key="7">
    <source>
        <dbReference type="WBParaSite" id="Pan_g6170.t1"/>
    </source>
</evidence>
<dbReference type="InterPro" id="IPR020845">
    <property type="entry name" value="AMP-binding_CS"/>
</dbReference>
<dbReference type="CDD" id="cd05911">
    <property type="entry name" value="Firefly_Luc_like"/>
    <property type="match status" value="1"/>
</dbReference>
<dbReference type="AlphaFoldDB" id="A0A7E4W181"/>
<reference evidence="6" key="1">
    <citation type="journal article" date="2013" name="Genetics">
        <title>The draft genome and transcriptome of Panagrellus redivivus are shaped by the harsh demands of a free-living lifestyle.</title>
        <authorList>
            <person name="Srinivasan J."/>
            <person name="Dillman A.R."/>
            <person name="Macchietto M.G."/>
            <person name="Heikkinen L."/>
            <person name="Lakso M."/>
            <person name="Fracchia K.M."/>
            <person name="Antoshechkin I."/>
            <person name="Mortazavi A."/>
            <person name="Wong G."/>
            <person name="Sternberg P.W."/>
        </authorList>
    </citation>
    <scope>NUCLEOTIDE SEQUENCE [LARGE SCALE GENOMIC DNA]</scope>
    <source>
        <strain evidence="6">MT8872</strain>
    </source>
</reference>
<reference evidence="7" key="2">
    <citation type="submission" date="2020-10" db="UniProtKB">
        <authorList>
            <consortium name="WormBaseParasite"/>
        </authorList>
    </citation>
    <scope>IDENTIFICATION</scope>
</reference>
<dbReference type="WBParaSite" id="Pan_g6170.t1">
    <property type="protein sequence ID" value="Pan_g6170.t1"/>
    <property type="gene ID" value="Pan_g6170"/>
</dbReference>
<evidence type="ECO:0000256" key="3">
    <source>
        <dbReference type="ARBA" id="ARBA00023140"/>
    </source>
</evidence>